<name>A0A4R7RPE6_9BACT</name>
<organism evidence="2 3">
    <name type="scientific">Prosthecobacter fusiformis</name>
    <dbReference type="NCBI Taxonomy" id="48464"/>
    <lineage>
        <taxon>Bacteria</taxon>
        <taxon>Pseudomonadati</taxon>
        <taxon>Verrucomicrobiota</taxon>
        <taxon>Verrucomicrobiia</taxon>
        <taxon>Verrucomicrobiales</taxon>
        <taxon>Verrucomicrobiaceae</taxon>
        <taxon>Prosthecobacter</taxon>
    </lineage>
</organism>
<evidence type="ECO:0000259" key="1">
    <source>
        <dbReference type="PROSITE" id="PS50835"/>
    </source>
</evidence>
<dbReference type="SMART" id="SM00409">
    <property type="entry name" value="IG"/>
    <property type="match status" value="2"/>
</dbReference>
<feature type="domain" description="Ig-like" evidence="1">
    <location>
        <begin position="1118"/>
        <end position="1207"/>
    </location>
</feature>
<dbReference type="SUPFAM" id="SSF49313">
    <property type="entry name" value="Cadherin-like"/>
    <property type="match status" value="1"/>
</dbReference>
<dbReference type="PROSITE" id="PS50835">
    <property type="entry name" value="IG_LIKE"/>
    <property type="match status" value="1"/>
</dbReference>
<dbReference type="InterPro" id="IPR036179">
    <property type="entry name" value="Ig-like_dom_sf"/>
</dbReference>
<dbReference type="Proteomes" id="UP000295662">
    <property type="component" value="Unassembled WGS sequence"/>
</dbReference>
<dbReference type="SUPFAM" id="SSF63825">
    <property type="entry name" value="YWTD domain"/>
    <property type="match status" value="1"/>
</dbReference>
<sequence length="1715" mass="180886">MGQISSLVSDINTGAPSPNASAKSAIKLTTTTGDILILAIDDPLSGSEIWRSDGTEEGTSLILDIVPGPGNSEPLDLTIVEKSSGNLVFFTALDASGNSGIRSLWVTRGDRASTMLLKTFEEGFSPRNFTAFNGRLFFEGYDGNNGSELWESDGTVSGTKLNTNISPGGGNSNPNNFFNQGNTLLYFTAYTAANHRELWSMDSSFVPTLYADSTPGTGSLLFPDGLESTADAELTAFDGQIYFVGEDSRKLWKTSGPGMTTTTLVTDPSPDGNAQTRSLTVMSVGGTSYLFAVAANTANNLEVRRLNTGTSTFDILREIGTTTTGSSPQELTVVGNRLYFTADNGEGRALYVSNGTPGGTGDQNTAIVADSLPGTDPGNLTALGTDTLVFTAFDENGVLGLYFCNPDETTLSTPISLPLAQFEDNSVATEFTVIGDSVYFLINGAQLWVTNGIDSATMVKDFQVGNASSFPTGMTKFGDNVFFSATDGTSGQELWKTNGTTTERVKDIRTGVNGSSPDSFTPAGETLFFIANVPTGAGTNNREVWRTDGTSEGTEVVTNNDGIEISSLPAPADQSSRPQHLTSIDGVLYFSAWNKDTGAEPWKVQSNGPATMIAEIGTGTTGSDPNQFVKCRDSIYFVATGSGNTRRLRSIANPTVPIVTANALTTDNTGPSSPQYLTVYGTGANQQMYFAATHPFRGNDLWKSNGTNLGTQCIDIVTASGSSFPRDLTVANNVLYFSAENSGTGRELWRSNGNRADTKIVKEIAPGITSSSPENLTEVGGLLFFTATTAATGRELWVSNGSATGTFMLKEIGPGTADANIQGMKNVDGLLIFSADNGKDGREAWYSDGTVAGTNLLEDLAPLSASSYPTGFMGYQGKLVYAASSAEEGNELRIAQTSTEIEVVYEDAPLVPLALNDTVNLGSAEFKIETITKSFTIKNVGVNRLLNVKPLISGVNASEFTFVSPAAATSVSKDGFTTVKVKFTPKEGGLRQATLSILSNDLDENPFVINLEANGEKDPFFVGHPQSKMVNVNEPVNFSAVVFNSVPTDTLVGQWRKVSTKLTGPGAVPSGVSPLFTTYTIPAATIKDAGSYNLSVKGALLTSISNSAELGVVQDNTPPLVIVAGLTKTATFKVTAAGNLLKYRWMRQRDGELAATDLTQVVDARITGAATKTMTLKNLASTDTASYFCLVSNPSGDERQGGTTQLNVFTQPALIESQNMPDGIVGGEYSYQIAIDPDASRAALTYSAKGLPSGLKLDTKTGLITGRPTKASPPEGYTITLTAKNSIVSTLEQSTTTDNIIVEAYPTNLEGIYIGTVARNTAVNRDLGGRLDLTVTKTGAYSGSLTLGATKLSIKGAVNVFLDAEDKDPTATFQLKPAASSGLPAFLALTFEIDRDAGVFTANTKVTDGSSDALITGWRKVDTIEGPKYETYYTFGMRLPSASPLIGEASEEIVPQGWSYASFKAAKDGKLTFAGRTADGDKVTGASFIGVDGNVVLYQSMYTPLKGSLMGTLLVNKGSDDVVPTDNTLTGALTWVRPNDIKAKTRTYIAGFGFADTPVATPVALEAIGSAYVKPEGTNPVFGLPNPSTTPNVDVEFLYGDLSDTVISPNVTVTISTSNKITQDTTSTTLTKLASVTASTGLFTGSFSLSDPDLLLGGDKKLVRKVTYQGILINDETDTQIGVGFFTLPKRPAVAPEKITTVPILGGKVEVKAIP</sequence>
<dbReference type="SUPFAM" id="SSF48726">
    <property type="entry name" value="Immunoglobulin"/>
    <property type="match status" value="2"/>
</dbReference>
<keyword evidence="3" id="KW-1185">Reference proteome</keyword>
<protein>
    <submittedName>
        <fullName evidence="2">ELWxxDGT repeat protein</fullName>
    </submittedName>
</protein>
<dbReference type="InterPro" id="IPR015919">
    <property type="entry name" value="Cadherin-like_sf"/>
</dbReference>
<proteinExistence type="predicted"/>
<accession>A0A4R7RPE6</accession>
<dbReference type="GO" id="GO:0005509">
    <property type="term" value="F:calcium ion binding"/>
    <property type="evidence" value="ECO:0007669"/>
    <property type="project" value="InterPro"/>
</dbReference>
<gene>
    <name evidence="2" type="ORF">EI77_03720</name>
</gene>
<dbReference type="Pfam" id="PF05345">
    <property type="entry name" value="He_PIG"/>
    <property type="match status" value="1"/>
</dbReference>
<dbReference type="GO" id="GO:0016020">
    <property type="term" value="C:membrane"/>
    <property type="evidence" value="ECO:0007669"/>
    <property type="project" value="InterPro"/>
</dbReference>
<dbReference type="Gene3D" id="2.60.40.10">
    <property type="entry name" value="Immunoglobulins"/>
    <property type="match status" value="4"/>
</dbReference>
<dbReference type="EMBL" id="SOCA01000008">
    <property type="protein sequence ID" value="TDU66625.1"/>
    <property type="molecule type" value="Genomic_DNA"/>
</dbReference>
<evidence type="ECO:0000313" key="2">
    <source>
        <dbReference type="EMBL" id="TDU66625.1"/>
    </source>
</evidence>
<dbReference type="InterPro" id="IPR007110">
    <property type="entry name" value="Ig-like_dom"/>
</dbReference>
<comment type="caution">
    <text evidence="2">The sequence shown here is derived from an EMBL/GenBank/DDBJ whole genome shotgun (WGS) entry which is preliminary data.</text>
</comment>
<dbReference type="InterPro" id="IPR013783">
    <property type="entry name" value="Ig-like_fold"/>
</dbReference>
<reference evidence="2 3" key="1">
    <citation type="submission" date="2019-03" db="EMBL/GenBank/DDBJ databases">
        <title>Genomic Encyclopedia of Archaeal and Bacterial Type Strains, Phase II (KMG-II): from individual species to whole genera.</title>
        <authorList>
            <person name="Goeker M."/>
        </authorList>
    </citation>
    <scope>NUCLEOTIDE SEQUENCE [LARGE SCALE GENOMIC DNA]</scope>
    <source>
        <strain evidence="2 3">ATCC 25309</strain>
    </source>
</reference>
<dbReference type="InterPro" id="IPR003599">
    <property type="entry name" value="Ig_sub"/>
</dbReference>
<evidence type="ECO:0000313" key="3">
    <source>
        <dbReference type="Proteomes" id="UP000295662"/>
    </source>
</evidence>